<name>A0ABR4PRZ8_9HELO</name>
<dbReference type="EMBL" id="JBFCZG010000002">
    <property type="protein sequence ID" value="KAL3425676.1"/>
    <property type="molecule type" value="Genomic_DNA"/>
</dbReference>
<sequence length="315" mass="35076">MGDQLRFYAYGQESALPIFLPLLQPYLPLSNPLYNRLKAPQNIPSRKCVFAATFSPSQPPPSSLGDHTILFSDRSRHSESQIWVFNAIISKPDPPSEHDNALVDTHVQAMISFLKTTEVPEAPGWPFDPCIKFSCFSERLAKPLLAYAYAKDAVTRTTEWNFWVIPTQSKNNLQHKNSLPEGYTISRVPPDQLDIVLSTSTIVRQRETMLALPSVGILNPEGKLVAWGFTGIDGSFATLYSLPECRGRGFATYVAKELLGKLGRGEFRDLGFDGESGWAHSDVKVGNEGSEGVMRSIGGEVVFRAWYMMIDSDRL</sequence>
<dbReference type="Proteomes" id="UP001629113">
    <property type="component" value="Unassembled WGS sequence"/>
</dbReference>
<accession>A0ABR4PRZ8</accession>
<evidence type="ECO:0000313" key="2">
    <source>
        <dbReference type="Proteomes" id="UP001629113"/>
    </source>
</evidence>
<reference evidence="1 2" key="1">
    <citation type="submission" date="2024-06" db="EMBL/GenBank/DDBJ databases">
        <title>Complete genome of Phlyctema vagabunda strain 19-DSS-EL-015.</title>
        <authorList>
            <person name="Fiorenzani C."/>
        </authorList>
    </citation>
    <scope>NUCLEOTIDE SEQUENCE [LARGE SCALE GENOMIC DNA]</scope>
    <source>
        <strain evidence="1 2">19-DSS-EL-015</strain>
    </source>
</reference>
<dbReference type="SUPFAM" id="SSF55729">
    <property type="entry name" value="Acyl-CoA N-acyltransferases (Nat)"/>
    <property type="match status" value="1"/>
</dbReference>
<dbReference type="Gene3D" id="3.40.630.30">
    <property type="match status" value="1"/>
</dbReference>
<dbReference type="PANTHER" id="PTHR20958:SF6">
    <property type="entry name" value="GLYCINE N-ACYLTRANSFERASE-LIKE PROTEIN"/>
    <property type="match status" value="1"/>
</dbReference>
<dbReference type="InterPro" id="IPR053225">
    <property type="entry name" value="Acyl-CoA_N-acyltransferase"/>
</dbReference>
<gene>
    <name evidence="1" type="ORF">PVAG01_02467</name>
</gene>
<evidence type="ECO:0000313" key="1">
    <source>
        <dbReference type="EMBL" id="KAL3425676.1"/>
    </source>
</evidence>
<dbReference type="InterPro" id="IPR016181">
    <property type="entry name" value="Acyl_CoA_acyltransferase"/>
</dbReference>
<keyword evidence="2" id="KW-1185">Reference proteome</keyword>
<dbReference type="PANTHER" id="PTHR20958">
    <property type="entry name" value="GLYCINE N-ACYLTRANSFERASE-LIKE PROTEIN"/>
    <property type="match status" value="1"/>
</dbReference>
<comment type="caution">
    <text evidence="1">The sequence shown here is derived from an EMBL/GenBank/DDBJ whole genome shotgun (WGS) entry which is preliminary data.</text>
</comment>
<organism evidence="1 2">
    <name type="scientific">Phlyctema vagabunda</name>
    <dbReference type="NCBI Taxonomy" id="108571"/>
    <lineage>
        <taxon>Eukaryota</taxon>
        <taxon>Fungi</taxon>
        <taxon>Dikarya</taxon>
        <taxon>Ascomycota</taxon>
        <taxon>Pezizomycotina</taxon>
        <taxon>Leotiomycetes</taxon>
        <taxon>Helotiales</taxon>
        <taxon>Dermateaceae</taxon>
        <taxon>Phlyctema</taxon>
    </lineage>
</organism>
<protein>
    <submittedName>
        <fullName evidence="1">Acetyltransferase</fullName>
    </submittedName>
</protein>
<proteinExistence type="predicted"/>